<dbReference type="EMBL" id="CP132302">
    <property type="protein sequence ID" value="WLR96827.1"/>
    <property type="molecule type" value="Genomic_DNA"/>
</dbReference>
<keyword evidence="9" id="KW-1185">Reference proteome</keyword>
<dbReference type="CDD" id="cd06445">
    <property type="entry name" value="ATase"/>
    <property type="match status" value="1"/>
</dbReference>
<dbReference type="InterPro" id="IPR014048">
    <property type="entry name" value="MethylDNA_cys_MeTrfase_DNA-bd"/>
</dbReference>
<evidence type="ECO:0000259" key="7">
    <source>
        <dbReference type="Pfam" id="PF01035"/>
    </source>
</evidence>
<dbReference type="Proteomes" id="UP001234585">
    <property type="component" value="Chromosome"/>
</dbReference>
<evidence type="ECO:0000256" key="3">
    <source>
        <dbReference type="ARBA" id="ARBA00022679"/>
    </source>
</evidence>
<dbReference type="PROSITE" id="PS00374">
    <property type="entry name" value="MGMT"/>
    <property type="match status" value="1"/>
</dbReference>
<dbReference type="Pfam" id="PF01035">
    <property type="entry name" value="DNA_binding_1"/>
    <property type="match status" value="1"/>
</dbReference>
<comment type="catalytic activity">
    <reaction evidence="1">
        <text>a 4-O-methyl-thymidine in DNA + L-cysteinyl-[protein] = a thymidine in DNA + S-methyl-L-cysteinyl-[protein]</text>
        <dbReference type="Rhea" id="RHEA:53428"/>
        <dbReference type="Rhea" id="RHEA-COMP:10131"/>
        <dbReference type="Rhea" id="RHEA-COMP:10132"/>
        <dbReference type="Rhea" id="RHEA-COMP:13555"/>
        <dbReference type="Rhea" id="RHEA-COMP:13556"/>
        <dbReference type="ChEBI" id="CHEBI:29950"/>
        <dbReference type="ChEBI" id="CHEBI:82612"/>
        <dbReference type="ChEBI" id="CHEBI:137386"/>
        <dbReference type="ChEBI" id="CHEBI:137387"/>
        <dbReference type="EC" id="2.1.1.63"/>
    </reaction>
</comment>
<organism evidence="8 9">
    <name type="scientific">Shinella sumterensis</name>
    <dbReference type="NCBI Taxonomy" id="1967501"/>
    <lineage>
        <taxon>Bacteria</taxon>
        <taxon>Pseudomonadati</taxon>
        <taxon>Pseudomonadota</taxon>
        <taxon>Alphaproteobacteria</taxon>
        <taxon>Hyphomicrobiales</taxon>
        <taxon>Rhizobiaceae</taxon>
        <taxon>Shinella</taxon>
    </lineage>
</organism>
<dbReference type="InterPro" id="IPR036388">
    <property type="entry name" value="WH-like_DNA-bd_sf"/>
</dbReference>
<gene>
    <name evidence="8" type="ORF">Q9313_14130</name>
</gene>
<evidence type="ECO:0000313" key="8">
    <source>
        <dbReference type="EMBL" id="WLR96827.1"/>
    </source>
</evidence>
<evidence type="ECO:0000256" key="2">
    <source>
        <dbReference type="ARBA" id="ARBA00022603"/>
    </source>
</evidence>
<dbReference type="NCBIfam" id="TIGR00589">
    <property type="entry name" value="ogt"/>
    <property type="match status" value="1"/>
</dbReference>
<sequence length="194" mass="20451">MPGDIRYLIFDTAGGHCGIAWTADGIVRFQLPGEDAATTRRLLLRRLPETETEAETAAEAGAPPPDVARAVDAVRRYFAGEAVDFTGVALDLAGQSDFFLKVYEAARRVPWGRTTTYGTITRDLGAGPEMAREVGQAMAKNPVALIIPCHRVLAAGGKVGGFSAPGGSSSKLKMLALEGISFAPPAPAQQSFSF</sequence>
<feature type="domain" description="Methylated-DNA-[protein]-cysteine S-methyltransferase DNA binding" evidence="7">
    <location>
        <begin position="97"/>
        <end position="180"/>
    </location>
</feature>
<dbReference type="EC" id="2.1.1.63" evidence="8"/>
<dbReference type="RefSeq" id="WP_306037031.1">
    <property type="nucleotide sequence ID" value="NZ_CP132302.1"/>
</dbReference>
<dbReference type="PANTHER" id="PTHR10815:SF5">
    <property type="entry name" value="METHYLATED-DNA--PROTEIN-CYSTEINE METHYLTRANSFERASE"/>
    <property type="match status" value="1"/>
</dbReference>
<dbReference type="GO" id="GO:0032259">
    <property type="term" value="P:methylation"/>
    <property type="evidence" value="ECO:0007669"/>
    <property type="project" value="UniProtKB-KW"/>
</dbReference>
<keyword evidence="2 8" id="KW-0489">Methyltransferase</keyword>
<dbReference type="InterPro" id="IPR001497">
    <property type="entry name" value="MethylDNA_cys_MeTrfase_AS"/>
</dbReference>
<dbReference type="SUPFAM" id="SSF46767">
    <property type="entry name" value="Methylated DNA-protein cysteine methyltransferase, C-terminal domain"/>
    <property type="match status" value="1"/>
</dbReference>
<keyword evidence="4" id="KW-0227">DNA damage</keyword>
<dbReference type="GO" id="GO:0006281">
    <property type="term" value="P:DNA repair"/>
    <property type="evidence" value="ECO:0007669"/>
    <property type="project" value="UniProtKB-KW"/>
</dbReference>
<keyword evidence="3 8" id="KW-0808">Transferase</keyword>
<dbReference type="Gene3D" id="3.30.160.70">
    <property type="entry name" value="Methylated DNA-protein cysteine methyltransferase domain"/>
    <property type="match status" value="1"/>
</dbReference>
<proteinExistence type="predicted"/>
<comment type="catalytic activity">
    <reaction evidence="6">
        <text>a 6-O-methyl-2'-deoxyguanosine in DNA + L-cysteinyl-[protein] = S-methyl-L-cysteinyl-[protein] + a 2'-deoxyguanosine in DNA</text>
        <dbReference type="Rhea" id="RHEA:24000"/>
        <dbReference type="Rhea" id="RHEA-COMP:10131"/>
        <dbReference type="Rhea" id="RHEA-COMP:10132"/>
        <dbReference type="Rhea" id="RHEA-COMP:11367"/>
        <dbReference type="Rhea" id="RHEA-COMP:11368"/>
        <dbReference type="ChEBI" id="CHEBI:29950"/>
        <dbReference type="ChEBI" id="CHEBI:82612"/>
        <dbReference type="ChEBI" id="CHEBI:85445"/>
        <dbReference type="ChEBI" id="CHEBI:85448"/>
        <dbReference type="EC" id="2.1.1.63"/>
    </reaction>
</comment>
<evidence type="ECO:0000256" key="6">
    <source>
        <dbReference type="ARBA" id="ARBA00049348"/>
    </source>
</evidence>
<name>A0AA50H6C9_9HYPH</name>
<protein>
    <submittedName>
        <fullName evidence="8">Methylated-DNA--[protein]-cysteine S-methyltransferase</fullName>
        <ecNumber evidence="8">2.1.1.63</ecNumber>
    </submittedName>
</protein>
<evidence type="ECO:0000313" key="9">
    <source>
        <dbReference type="Proteomes" id="UP001234585"/>
    </source>
</evidence>
<dbReference type="InterPro" id="IPR036217">
    <property type="entry name" value="MethylDNA_cys_MeTrfase_DNAb"/>
</dbReference>
<dbReference type="GO" id="GO:0003908">
    <property type="term" value="F:methylated-DNA-[protein]-cysteine S-methyltransferase activity"/>
    <property type="evidence" value="ECO:0007669"/>
    <property type="project" value="UniProtKB-EC"/>
</dbReference>
<reference evidence="8 9" key="1">
    <citation type="submission" date="2023-08" db="EMBL/GenBank/DDBJ databases">
        <title>Pathogen: clinical or host-associated sample.</title>
        <authorList>
            <person name="Hergert J."/>
            <person name="Casey R."/>
            <person name="Wagner J."/>
            <person name="Young E.L."/>
            <person name="Oakeson K.F."/>
        </authorList>
    </citation>
    <scope>NUCLEOTIDE SEQUENCE [LARGE SCALE GENOMIC DNA]</scope>
    <source>
        <strain evidence="8 9">1760953</strain>
    </source>
</reference>
<evidence type="ECO:0000256" key="5">
    <source>
        <dbReference type="ARBA" id="ARBA00023204"/>
    </source>
</evidence>
<dbReference type="InterPro" id="IPR036631">
    <property type="entry name" value="MGMT_N_sf"/>
</dbReference>
<keyword evidence="5" id="KW-0234">DNA repair</keyword>
<dbReference type="AlphaFoldDB" id="A0AA50H6C9"/>
<evidence type="ECO:0000256" key="4">
    <source>
        <dbReference type="ARBA" id="ARBA00022763"/>
    </source>
</evidence>
<dbReference type="Gene3D" id="1.10.10.10">
    <property type="entry name" value="Winged helix-like DNA-binding domain superfamily/Winged helix DNA-binding domain"/>
    <property type="match status" value="1"/>
</dbReference>
<dbReference type="SUPFAM" id="SSF53155">
    <property type="entry name" value="Methylated DNA-protein cysteine methyltransferase domain"/>
    <property type="match status" value="1"/>
</dbReference>
<evidence type="ECO:0000256" key="1">
    <source>
        <dbReference type="ARBA" id="ARBA00001286"/>
    </source>
</evidence>
<accession>A0AA50H6C9</accession>
<dbReference type="PANTHER" id="PTHR10815">
    <property type="entry name" value="METHYLATED-DNA--PROTEIN-CYSTEINE METHYLTRANSFERASE"/>
    <property type="match status" value="1"/>
</dbReference>